<dbReference type="InterPro" id="IPR050680">
    <property type="entry name" value="YpeA/RimI_acetyltransf"/>
</dbReference>
<dbReference type="PROSITE" id="PS51186">
    <property type="entry name" value="GNAT"/>
    <property type="match status" value="1"/>
</dbReference>
<protein>
    <submittedName>
        <fullName evidence="4">GNAT family N-acetyltransferase</fullName>
    </submittedName>
</protein>
<proteinExistence type="predicted"/>
<name>A0ABS6J781_9RHOB</name>
<evidence type="ECO:0000259" key="3">
    <source>
        <dbReference type="PROSITE" id="PS51186"/>
    </source>
</evidence>
<evidence type="ECO:0000256" key="2">
    <source>
        <dbReference type="ARBA" id="ARBA00023315"/>
    </source>
</evidence>
<sequence>MTPVSIRHGLPDHLRPQAALLYWQAFGGKLGRVLGPEPLALAYIGRVMRADQCLVALDPADALVGLAGFKTRHGSFAGGSESDLRAIYGRIGGTWRAFALHLLGHDTDSSRFLLDGLCVTPRARGQGIGTALLHAIMAQARSSGYQSVRLDVVDTNPRARALYERCGFVLDRTAGIGPLSLVFGFSAAHSMVRSL</sequence>
<accession>A0ABS6J781</accession>
<dbReference type="InterPro" id="IPR000182">
    <property type="entry name" value="GNAT_dom"/>
</dbReference>
<dbReference type="Proteomes" id="UP000731907">
    <property type="component" value="Unassembled WGS sequence"/>
</dbReference>
<evidence type="ECO:0000256" key="1">
    <source>
        <dbReference type="ARBA" id="ARBA00022679"/>
    </source>
</evidence>
<comment type="caution">
    <text evidence="4">The sequence shown here is derived from an EMBL/GenBank/DDBJ whole genome shotgun (WGS) entry which is preliminary data.</text>
</comment>
<dbReference type="Gene3D" id="3.40.630.30">
    <property type="match status" value="1"/>
</dbReference>
<keyword evidence="5" id="KW-1185">Reference proteome</keyword>
<dbReference type="PANTHER" id="PTHR43420:SF47">
    <property type="entry name" value="N-ACETYLTRANSFERASE DOMAIN-CONTAINING PROTEIN"/>
    <property type="match status" value="1"/>
</dbReference>
<dbReference type="RefSeq" id="WP_161763176.1">
    <property type="nucleotide sequence ID" value="NZ_JAAATX020000010.1"/>
</dbReference>
<reference evidence="4 5" key="1">
    <citation type="submission" date="2021-06" db="EMBL/GenBank/DDBJ databases">
        <title>Rhodobacteraceae bacterium strain HSP-20.</title>
        <authorList>
            <person name="Chen W.-M."/>
        </authorList>
    </citation>
    <scope>NUCLEOTIDE SEQUENCE [LARGE SCALE GENOMIC DNA]</scope>
    <source>
        <strain evidence="4 5">HSP-20</strain>
    </source>
</reference>
<dbReference type="InterPro" id="IPR016181">
    <property type="entry name" value="Acyl_CoA_acyltransferase"/>
</dbReference>
<evidence type="ECO:0000313" key="4">
    <source>
        <dbReference type="EMBL" id="MBU9699076.1"/>
    </source>
</evidence>
<organism evidence="4 5">
    <name type="scientific">Paragemmobacter amnigenus</name>
    <dbReference type="NCBI Taxonomy" id="2852097"/>
    <lineage>
        <taxon>Bacteria</taxon>
        <taxon>Pseudomonadati</taxon>
        <taxon>Pseudomonadota</taxon>
        <taxon>Alphaproteobacteria</taxon>
        <taxon>Rhodobacterales</taxon>
        <taxon>Paracoccaceae</taxon>
        <taxon>Paragemmobacter</taxon>
    </lineage>
</organism>
<dbReference type="CDD" id="cd04301">
    <property type="entry name" value="NAT_SF"/>
    <property type="match status" value="1"/>
</dbReference>
<dbReference type="PANTHER" id="PTHR43420">
    <property type="entry name" value="ACETYLTRANSFERASE"/>
    <property type="match status" value="1"/>
</dbReference>
<evidence type="ECO:0000313" key="5">
    <source>
        <dbReference type="Proteomes" id="UP000731907"/>
    </source>
</evidence>
<dbReference type="Pfam" id="PF00583">
    <property type="entry name" value="Acetyltransf_1"/>
    <property type="match status" value="1"/>
</dbReference>
<keyword evidence="2" id="KW-0012">Acyltransferase</keyword>
<gene>
    <name evidence="4" type="ORF">GU927_014590</name>
</gene>
<feature type="domain" description="N-acetyltransferase" evidence="3">
    <location>
        <begin position="114"/>
        <end position="188"/>
    </location>
</feature>
<dbReference type="SUPFAM" id="SSF55729">
    <property type="entry name" value="Acyl-CoA N-acyltransferases (Nat)"/>
    <property type="match status" value="1"/>
</dbReference>
<dbReference type="EMBL" id="JAAATX020000010">
    <property type="protein sequence ID" value="MBU9699076.1"/>
    <property type="molecule type" value="Genomic_DNA"/>
</dbReference>
<keyword evidence="1" id="KW-0808">Transferase</keyword>